<dbReference type="Gene3D" id="1.20.58.1480">
    <property type="match status" value="1"/>
</dbReference>
<dbReference type="InterPro" id="IPR034750">
    <property type="entry name" value="CULT"/>
</dbReference>
<name>A0A2K3L3C4_TRIPR</name>
<dbReference type="PROSITE" id="PS51788">
    <property type="entry name" value="CULT"/>
    <property type="match status" value="1"/>
</dbReference>
<dbReference type="Gene3D" id="2.170.150.20">
    <property type="entry name" value="Peptide methionine sulfoxide reductase"/>
    <property type="match status" value="1"/>
</dbReference>
<dbReference type="AlphaFoldDB" id="A0A2K3L3C4"/>
<feature type="non-terminal residue" evidence="2">
    <location>
        <position position="181"/>
    </location>
</feature>
<dbReference type="FunFam" id="1.20.58.1480:FF:000007">
    <property type="entry name" value="Lon protease homolog"/>
    <property type="match status" value="1"/>
</dbReference>
<organism evidence="2 3">
    <name type="scientific">Trifolium pratense</name>
    <name type="common">Red clover</name>
    <dbReference type="NCBI Taxonomy" id="57577"/>
    <lineage>
        <taxon>Eukaryota</taxon>
        <taxon>Viridiplantae</taxon>
        <taxon>Streptophyta</taxon>
        <taxon>Embryophyta</taxon>
        <taxon>Tracheophyta</taxon>
        <taxon>Spermatophyta</taxon>
        <taxon>Magnoliopsida</taxon>
        <taxon>eudicotyledons</taxon>
        <taxon>Gunneridae</taxon>
        <taxon>Pentapetalae</taxon>
        <taxon>rosids</taxon>
        <taxon>fabids</taxon>
        <taxon>Fabales</taxon>
        <taxon>Fabaceae</taxon>
        <taxon>Papilionoideae</taxon>
        <taxon>50 kb inversion clade</taxon>
        <taxon>NPAAA clade</taxon>
        <taxon>Hologalegina</taxon>
        <taxon>IRL clade</taxon>
        <taxon>Trifolieae</taxon>
        <taxon>Trifolium</taxon>
    </lineage>
</organism>
<dbReference type="FunFam" id="2.170.150.20:FF:000007">
    <property type="entry name" value="Protein cereblon"/>
    <property type="match status" value="1"/>
</dbReference>
<gene>
    <name evidence="2" type="ORF">L195_g028922</name>
</gene>
<reference evidence="2 3" key="2">
    <citation type="journal article" date="2017" name="Front. Plant Sci.">
        <title>Gene Classification and Mining of Molecular Markers Useful in Red Clover (Trifolium pratense) Breeding.</title>
        <authorList>
            <person name="Istvanek J."/>
            <person name="Dluhosova J."/>
            <person name="Dluhos P."/>
            <person name="Patkova L."/>
            <person name="Nedelnik J."/>
            <person name="Repkova J."/>
        </authorList>
    </citation>
    <scope>NUCLEOTIDE SEQUENCE [LARGE SCALE GENOMIC DNA]</scope>
    <source>
        <strain evidence="3">cv. Tatra</strain>
        <tissue evidence="2">Young leaves</tissue>
    </source>
</reference>
<protein>
    <submittedName>
        <fullName evidence="2">Protein cereblon</fullName>
    </submittedName>
</protein>
<sequence>MDALVKKPDVLSFSIASKIPVSGSTRQELLDIDGISYRLRREIELLESIDLIQCKICRIIIAKRSDMLVMSSDGPLGAYVNAAGYVHEITTLYKANGLALTGPALTKYSWFPGIDSSVPTPSDPLVELVSTITFVDLPNCFFFCDFATKLIWQPIIYFWQCCSSSESENPYSYCSISADDT</sequence>
<dbReference type="EMBL" id="ASHM01025427">
    <property type="protein sequence ID" value="PNX73024.1"/>
    <property type="molecule type" value="Genomic_DNA"/>
</dbReference>
<feature type="domain" description="CULT" evidence="1">
    <location>
        <begin position="49"/>
        <end position="154"/>
    </location>
</feature>
<dbReference type="ExpressionAtlas" id="A0A2K3L3C4">
    <property type="expression patterns" value="baseline"/>
</dbReference>
<evidence type="ECO:0000313" key="2">
    <source>
        <dbReference type="EMBL" id="PNX73024.1"/>
    </source>
</evidence>
<evidence type="ECO:0000259" key="1">
    <source>
        <dbReference type="PROSITE" id="PS51788"/>
    </source>
</evidence>
<dbReference type="Proteomes" id="UP000236291">
    <property type="component" value="Unassembled WGS sequence"/>
</dbReference>
<reference evidence="2 3" key="1">
    <citation type="journal article" date="2014" name="Am. J. Bot.">
        <title>Genome assembly and annotation for red clover (Trifolium pratense; Fabaceae).</title>
        <authorList>
            <person name="Istvanek J."/>
            <person name="Jaros M."/>
            <person name="Krenek A."/>
            <person name="Repkova J."/>
        </authorList>
    </citation>
    <scope>NUCLEOTIDE SEQUENCE [LARGE SCALE GENOMIC DNA]</scope>
    <source>
        <strain evidence="3">cv. Tatra</strain>
        <tissue evidence="2">Young leaves</tissue>
    </source>
</reference>
<proteinExistence type="predicted"/>
<evidence type="ECO:0000313" key="3">
    <source>
        <dbReference type="Proteomes" id="UP000236291"/>
    </source>
</evidence>
<accession>A0A2K3L3C4</accession>
<comment type="caution">
    <text evidence="2">The sequence shown here is derived from an EMBL/GenBank/DDBJ whole genome shotgun (WGS) entry which is preliminary data.</text>
</comment>
<dbReference type="CDD" id="cd15777">
    <property type="entry name" value="CRBN_C_like"/>
    <property type="match status" value="1"/>
</dbReference>